<gene>
    <name evidence="3" type="ORF">QR680_008983</name>
</gene>
<organism evidence="3 4">
    <name type="scientific">Steinernema hermaphroditum</name>
    <dbReference type="NCBI Taxonomy" id="289476"/>
    <lineage>
        <taxon>Eukaryota</taxon>
        <taxon>Metazoa</taxon>
        <taxon>Ecdysozoa</taxon>
        <taxon>Nematoda</taxon>
        <taxon>Chromadorea</taxon>
        <taxon>Rhabditida</taxon>
        <taxon>Tylenchina</taxon>
        <taxon>Panagrolaimomorpha</taxon>
        <taxon>Strongyloidoidea</taxon>
        <taxon>Steinernematidae</taxon>
        <taxon>Steinernema</taxon>
    </lineage>
</organism>
<dbReference type="GO" id="GO:0007032">
    <property type="term" value="P:endosome organization"/>
    <property type="evidence" value="ECO:0007669"/>
    <property type="project" value="TreeGrafter"/>
</dbReference>
<dbReference type="AlphaFoldDB" id="A0AA39M924"/>
<protein>
    <recommendedName>
        <fullName evidence="5">WASH complex subunit strumpellin</fullName>
    </recommendedName>
</protein>
<sequence length="1091" mass="123969">MDGRQSAMSSRTATASKATSKAARRRTAPKKFASNRFHEVAAGGYAILAEIYRLADFLPPDFANPAASKYQKLLLDFKYFEKRSLLDVFVDDTEDGKLLDEQFYFEFGALIQQFFKLFDQICVFVSEFKDAVEQHYEFGASDSFFDDSPSDRQIQCECLYLIGLVLIVLEEKMPGPIRERLFVAYYRTNVECNHNRFDLLVELFRTCEGNFDSQFKRLKMSPQLVSDVIATLRSDNFFEEEESSQHDLGPDYALQAGYMFVCLFFQPEILHTNAPLMRSIVDKFFSESWMVSLHLGLVFNVAECWEGFKAAQAAISRTTESLRVRELAESRVALLREIDLPHGPILLKMFAKYGKMIYRYNFLLRWIILHCYQKKGGKRAQQLASATQSICGISTHEQLMLLLKIANFEYKFKQFYRKSVAEKASKCASLREEIVVVLNQISACFSQEIPHRFAKNQKLAEWFQSVRGAVEGLEMNDIDALSTIHYLKKKIRVVCELHSLEENVVVNQLVFRLATVLDELRHCCQVHEDFLARIEAKSDFSYAWTIVDQWGADMEALIRRDVLPIRSLFVKFSDCIAKTLVATDDQNQVAAISLCYSRQLEQRLRNVIQAIPRDLFVHAKSIMVLAAPPTGATVDKTHIRQVAALERRFQLAELTYMMSKLSYSILNMNLSWVGSLKIEPKKLLNDGLRRELLVHVASVVQTAMTNALGSTLLGALEAVGKHLRRLRSVFIYMCEHVGVNGSLLWQHEIRRIVSYWTELETNVFLRHKITDDDSLFQSRVIPIPTPQAIQGSTTPFGRLLALIVAISNPRTSYFIKATDTWYDLKSKKALVSDKLFRALEAFLPVMALSSLDRIAAFSIVHCLQLSFRQIQKIVSANAAFADDIPFARPVFFQYLDALLQKLSSAKSALFELTTSISKIGHLQLLRKHFVGSLHENAVVHTEATDALRNLNDSVLLDLREGRIAVTSDKTLLGDLAKALQKFGIENPFVKVYSRTECPRHLDVFCFLFFLSVLPKAALSAKRSDFCDLVPLTLGLNTLLHQWGLLGEFHDMCAEYRKRLSTTAPSALGKNAAVLLPLLVTHSQISKDFGLP</sequence>
<name>A0AA39M924_9BILA</name>
<comment type="similarity">
    <text evidence="1">Belongs to the strumpellin family.</text>
</comment>
<dbReference type="PANTHER" id="PTHR15691:SF6">
    <property type="entry name" value="WASH COMPLEX SUBUNIT 5"/>
    <property type="match status" value="1"/>
</dbReference>
<reference evidence="3" key="1">
    <citation type="submission" date="2023-06" db="EMBL/GenBank/DDBJ databases">
        <title>Genomic analysis of the entomopathogenic nematode Steinernema hermaphroditum.</title>
        <authorList>
            <person name="Schwarz E.M."/>
            <person name="Heppert J.K."/>
            <person name="Baniya A."/>
            <person name="Schwartz H.T."/>
            <person name="Tan C.-H."/>
            <person name="Antoshechkin I."/>
            <person name="Sternberg P.W."/>
            <person name="Goodrich-Blair H."/>
            <person name="Dillman A.R."/>
        </authorList>
    </citation>
    <scope>NUCLEOTIDE SEQUENCE</scope>
    <source>
        <strain evidence="3">PS9179</strain>
        <tissue evidence="3">Whole animal</tissue>
    </source>
</reference>
<comment type="caution">
    <text evidence="3">The sequence shown here is derived from an EMBL/GenBank/DDBJ whole genome shotgun (WGS) entry which is preliminary data.</text>
</comment>
<evidence type="ECO:0000256" key="1">
    <source>
        <dbReference type="ARBA" id="ARBA00006224"/>
    </source>
</evidence>
<dbReference type="Proteomes" id="UP001175271">
    <property type="component" value="Unassembled WGS sequence"/>
</dbReference>
<evidence type="ECO:0000313" key="4">
    <source>
        <dbReference type="Proteomes" id="UP001175271"/>
    </source>
</evidence>
<dbReference type="GO" id="GO:0005768">
    <property type="term" value="C:endosome"/>
    <property type="evidence" value="ECO:0007669"/>
    <property type="project" value="TreeGrafter"/>
</dbReference>
<dbReference type="GO" id="GO:0030041">
    <property type="term" value="P:actin filament polymerization"/>
    <property type="evidence" value="ECO:0007669"/>
    <property type="project" value="TreeGrafter"/>
</dbReference>
<dbReference type="PANTHER" id="PTHR15691">
    <property type="entry name" value="WASH COMPLEX SUBUNIT 5"/>
    <property type="match status" value="1"/>
</dbReference>
<feature type="region of interest" description="Disordered" evidence="2">
    <location>
        <begin position="1"/>
        <end position="29"/>
    </location>
</feature>
<dbReference type="Pfam" id="PF10266">
    <property type="entry name" value="Strumpellin"/>
    <property type="match status" value="1"/>
</dbReference>
<evidence type="ECO:0000313" key="3">
    <source>
        <dbReference type="EMBL" id="KAK0425015.1"/>
    </source>
</evidence>
<dbReference type="GO" id="GO:0140285">
    <property type="term" value="P:endosome fission"/>
    <property type="evidence" value="ECO:0007669"/>
    <property type="project" value="TreeGrafter"/>
</dbReference>
<proteinExistence type="inferred from homology"/>
<dbReference type="GO" id="GO:0071203">
    <property type="term" value="C:WASH complex"/>
    <property type="evidence" value="ECO:0007669"/>
    <property type="project" value="InterPro"/>
</dbReference>
<evidence type="ECO:0008006" key="5">
    <source>
        <dbReference type="Google" id="ProtNLM"/>
    </source>
</evidence>
<keyword evidence="4" id="KW-1185">Reference proteome</keyword>
<dbReference type="GO" id="GO:0051125">
    <property type="term" value="P:regulation of actin nucleation"/>
    <property type="evidence" value="ECO:0007669"/>
    <property type="project" value="TreeGrafter"/>
</dbReference>
<dbReference type="InterPro" id="IPR019393">
    <property type="entry name" value="WASH_strumpellin"/>
</dbReference>
<evidence type="ECO:0000256" key="2">
    <source>
        <dbReference type="SAM" id="MobiDB-lite"/>
    </source>
</evidence>
<feature type="compositionally biased region" description="Low complexity" evidence="2">
    <location>
        <begin position="9"/>
        <end position="21"/>
    </location>
</feature>
<accession>A0AA39M924</accession>
<dbReference type="EMBL" id="JAUCMV010000001">
    <property type="protein sequence ID" value="KAK0425015.1"/>
    <property type="molecule type" value="Genomic_DNA"/>
</dbReference>